<feature type="region of interest" description="Disordered" evidence="1">
    <location>
        <begin position="82"/>
        <end position="132"/>
    </location>
</feature>
<dbReference type="AlphaFoldDB" id="A0A9P7SIT7"/>
<comment type="caution">
    <text evidence="2">The sequence shown here is derived from an EMBL/GenBank/DDBJ whole genome shotgun (WGS) entry which is preliminary data.</text>
</comment>
<accession>A0A9P7SIT7</accession>
<keyword evidence="3" id="KW-1185">Reference proteome</keyword>
<evidence type="ECO:0000313" key="3">
    <source>
        <dbReference type="Proteomes" id="UP000706124"/>
    </source>
</evidence>
<feature type="region of interest" description="Disordered" evidence="1">
    <location>
        <begin position="1"/>
        <end position="24"/>
    </location>
</feature>
<organism evidence="2 3">
    <name type="scientific">Claviceps pazoutovae</name>
    <dbReference type="NCBI Taxonomy" id="1649127"/>
    <lineage>
        <taxon>Eukaryota</taxon>
        <taxon>Fungi</taxon>
        <taxon>Dikarya</taxon>
        <taxon>Ascomycota</taxon>
        <taxon>Pezizomycotina</taxon>
        <taxon>Sordariomycetes</taxon>
        <taxon>Hypocreomycetidae</taxon>
        <taxon>Hypocreales</taxon>
        <taxon>Clavicipitaceae</taxon>
        <taxon>Claviceps</taxon>
    </lineage>
</organism>
<reference evidence="2 3" key="1">
    <citation type="journal article" date="2020" name="bioRxiv">
        <title>Whole genome comparisons of ergot fungi reveals the divergence and evolution of species within the genus Claviceps are the result of varying mechanisms driving genome evolution and host range expansion.</title>
        <authorList>
            <person name="Wyka S.A."/>
            <person name="Mondo S.J."/>
            <person name="Liu M."/>
            <person name="Dettman J."/>
            <person name="Nalam V."/>
            <person name="Broders K.D."/>
        </authorList>
    </citation>
    <scope>NUCLEOTIDE SEQUENCE [LARGE SCALE GENOMIC DNA]</scope>
    <source>
        <strain evidence="2 3">CCC 1485</strain>
    </source>
</reference>
<proteinExistence type="predicted"/>
<gene>
    <name evidence="2" type="ORF">E4U60_007383</name>
</gene>
<evidence type="ECO:0000313" key="2">
    <source>
        <dbReference type="EMBL" id="KAG5942346.1"/>
    </source>
</evidence>
<protein>
    <submittedName>
        <fullName evidence="2">Uncharacterized protein</fullName>
    </submittedName>
</protein>
<dbReference type="EMBL" id="SRPO01000082">
    <property type="protein sequence ID" value="KAG5942346.1"/>
    <property type="molecule type" value="Genomic_DNA"/>
</dbReference>
<evidence type="ECO:0000256" key="1">
    <source>
        <dbReference type="SAM" id="MobiDB-lite"/>
    </source>
</evidence>
<dbReference type="OrthoDB" id="10595033at2759"/>
<name>A0A9P7SIT7_9HYPO</name>
<dbReference type="Proteomes" id="UP000706124">
    <property type="component" value="Unassembled WGS sequence"/>
</dbReference>
<sequence>MIGASSKRYLTRPGQSGMRRPAVSTFPVLNATGTYLVSSRTSVLEEAVANIFRDEPDAGRNIFETDDVVRLDLSDGAGDILSVGADNLSRDLNDPQSSATRPKKPYEKEAAPAQTTTPKPSRIAKTTRKKRP</sequence>